<keyword evidence="3" id="KW-1185">Reference proteome</keyword>
<dbReference type="Pfam" id="PF01979">
    <property type="entry name" value="Amidohydro_1"/>
    <property type="match status" value="1"/>
</dbReference>
<keyword evidence="2" id="KW-0378">Hydrolase</keyword>
<dbReference type="Proteomes" id="UP000537141">
    <property type="component" value="Unassembled WGS sequence"/>
</dbReference>
<dbReference type="GO" id="GO:0016810">
    <property type="term" value="F:hydrolase activity, acting on carbon-nitrogen (but not peptide) bonds"/>
    <property type="evidence" value="ECO:0007669"/>
    <property type="project" value="InterPro"/>
</dbReference>
<dbReference type="InterPro" id="IPR011059">
    <property type="entry name" value="Metal-dep_hydrolase_composite"/>
</dbReference>
<dbReference type="RefSeq" id="WP_184424419.1">
    <property type="nucleotide sequence ID" value="NZ_AP027362.1"/>
</dbReference>
<dbReference type="Gene3D" id="3.30.110.90">
    <property type="entry name" value="Amidohydrolase"/>
    <property type="match status" value="1"/>
</dbReference>
<dbReference type="PANTHER" id="PTHR43135:SF3">
    <property type="entry name" value="ALPHA-D-RIBOSE 1-METHYLPHOSPHONATE 5-TRIPHOSPHATE DIPHOSPHATASE"/>
    <property type="match status" value="1"/>
</dbReference>
<evidence type="ECO:0000313" key="3">
    <source>
        <dbReference type="Proteomes" id="UP000537141"/>
    </source>
</evidence>
<dbReference type="SUPFAM" id="SSF51338">
    <property type="entry name" value="Composite domain of metallo-dependent hydrolases"/>
    <property type="match status" value="1"/>
</dbReference>
<feature type="domain" description="Amidohydrolase-related" evidence="1">
    <location>
        <begin position="29"/>
        <end position="367"/>
    </location>
</feature>
<dbReference type="AlphaFoldDB" id="A0A7X0NHP6"/>
<sequence>MKEKSKKIAHSPILDSPRDITVIDGNGGYITPGLIDMHVHMYEKAALTLALSHGVTHVRIMNGTLSQLKWRDQVTNGELIGSNATVSSPILSGYDDAYFHHSVHTAAQASAAVKQYHSQGYDLIKAYGNLNEEALTALIEAGNILNFPIAKHGPHASGDMPVSSLAGFQSFEHVEDIYQGPLNYKFAPVKLFKIAEETRATGVPLTPTLNIYEQLTKLSDEKEQFLETIPTEYTSDIIALEAKHNQVNRWLTASKEMAKHNQKTLTFLKYITNVFHESGITLLVGSDSGVLLSPHGLATHNEMRLMHESGLSAFDVLAAATINPAKALNLDNQIGHILENYNADFILSKINPLHDLSVLESPRAVVKSGVFYPDTVLKQLRDNAIETRSFWEELVTLFEAL</sequence>
<dbReference type="InterPro" id="IPR051781">
    <property type="entry name" value="Metallo-dep_Hydrolase"/>
</dbReference>
<dbReference type="EMBL" id="JACHHU010000017">
    <property type="protein sequence ID" value="MBB6543637.1"/>
    <property type="molecule type" value="Genomic_DNA"/>
</dbReference>
<gene>
    <name evidence="2" type="ORF">HNQ55_002158</name>
</gene>
<dbReference type="SUPFAM" id="SSF51556">
    <property type="entry name" value="Metallo-dependent hydrolases"/>
    <property type="match status" value="1"/>
</dbReference>
<proteinExistence type="predicted"/>
<protein>
    <submittedName>
        <fullName evidence="2">Imidazolonepropionase-like amidohydrolase</fullName>
    </submittedName>
</protein>
<dbReference type="PANTHER" id="PTHR43135">
    <property type="entry name" value="ALPHA-D-RIBOSE 1-METHYLPHOSPHONATE 5-TRIPHOSPHATE DIPHOSPHATASE"/>
    <property type="match status" value="1"/>
</dbReference>
<comment type="caution">
    <text evidence="2">The sequence shown here is derived from an EMBL/GenBank/DDBJ whole genome shotgun (WGS) entry which is preliminary data.</text>
</comment>
<dbReference type="InterPro" id="IPR032466">
    <property type="entry name" value="Metal_Hydrolase"/>
</dbReference>
<evidence type="ECO:0000313" key="2">
    <source>
        <dbReference type="EMBL" id="MBB6543637.1"/>
    </source>
</evidence>
<organism evidence="2 3">
    <name type="scientific">Thalassotalea piscium</name>
    <dbReference type="NCBI Taxonomy" id="1230533"/>
    <lineage>
        <taxon>Bacteria</taxon>
        <taxon>Pseudomonadati</taxon>
        <taxon>Pseudomonadota</taxon>
        <taxon>Gammaproteobacteria</taxon>
        <taxon>Alteromonadales</taxon>
        <taxon>Colwelliaceae</taxon>
        <taxon>Thalassotalea</taxon>
    </lineage>
</organism>
<dbReference type="Gene3D" id="1.20.58.520">
    <property type="entry name" value="Amidohydrolase"/>
    <property type="match status" value="1"/>
</dbReference>
<accession>A0A7X0NHP6</accession>
<dbReference type="Gene3D" id="2.30.40.10">
    <property type="entry name" value="Urease, subunit C, domain 1"/>
    <property type="match status" value="1"/>
</dbReference>
<name>A0A7X0NHP6_9GAMM</name>
<evidence type="ECO:0000259" key="1">
    <source>
        <dbReference type="Pfam" id="PF01979"/>
    </source>
</evidence>
<reference evidence="2 3" key="1">
    <citation type="submission" date="2020-08" db="EMBL/GenBank/DDBJ databases">
        <title>Genomic Encyclopedia of Type Strains, Phase IV (KMG-IV): sequencing the most valuable type-strain genomes for metagenomic binning, comparative biology and taxonomic classification.</title>
        <authorList>
            <person name="Goeker M."/>
        </authorList>
    </citation>
    <scope>NUCLEOTIDE SEQUENCE [LARGE SCALE GENOMIC DNA]</scope>
    <source>
        <strain evidence="2 3">DSM 26287</strain>
    </source>
</reference>
<dbReference type="InterPro" id="IPR006680">
    <property type="entry name" value="Amidohydro-rel"/>
</dbReference>
<dbReference type="Gene3D" id="3.40.50.10910">
    <property type="entry name" value="Amidohydrolase"/>
    <property type="match status" value="1"/>
</dbReference>